<dbReference type="OrthoDB" id="9769961at2"/>
<dbReference type="GO" id="GO:0005524">
    <property type="term" value="F:ATP binding"/>
    <property type="evidence" value="ECO:0007669"/>
    <property type="project" value="UniProtKB-UniRule"/>
</dbReference>
<dbReference type="AlphaFoldDB" id="A0A150Q8Y6"/>
<dbReference type="Pfam" id="PF00289">
    <property type="entry name" value="Biotin_carb_N"/>
    <property type="match status" value="1"/>
</dbReference>
<dbReference type="NCBIfam" id="NF006367">
    <property type="entry name" value="PRK08591.1"/>
    <property type="match status" value="1"/>
</dbReference>
<dbReference type="PROSITE" id="PS00867">
    <property type="entry name" value="CPSASE_2"/>
    <property type="match status" value="1"/>
</dbReference>
<evidence type="ECO:0000259" key="7">
    <source>
        <dbReference type="PROSITE" id="PS50979"/>
    </source>
</evidence>
<keyword evidence="2 5" id="KW-0547">Nucleotide-binding</keyword>
<organism evidence="8 9">
    <name type="scientific">Sorangium cellulosum</name>
    <name type="common">Polyangium cellulosum</name>
    <dbReference type="NCBI Taxonomy" id="56"/>
    <lineage>
        <taxon>Bacteria</taxon>
        <taxon>Pseudomonadati</taxon>
        <taxon>Myxococcota</taxon>
        <taxon>Polyangia</taxon>
        <taxon>Polyangiales</taxon>
        <taxon>Polyangiaceae</taxon>
        <taxon>Sorangium</taxon>
    </lineage>
</organism>
<keyword evidence="4" id="KW-0092">Biotin</keyword>
<dbReference type="SUPFAM" id="SSF52440">
    <property type="entry name" value="PreATP-grasp domain"/>
    <property type="match status" value="1"/>
</dbReference>
<dbReference type="SUPFAM" id="SSF56059">
    <property type="entry name" value="Glutathione synthetase ATP-binding domain-like"/>
    <property type="match status" value="1"/>
</dbReference>
<dbReference type="InterPro" id="IPR011054">
    <property type="entry name" value="Rudment_hybrid_motif"/>
</dbReference>
<dbReference type="InterPro" id="IPR005481">
    <property type="entry name" value="BC-like_N"/>
</dbReference>
<dbReference type="PANTHER" id="PTHR18866">
    <property type="entry name" value="CARBOXYLASE:PYRUVATE/ACETYL-COA/PROPIONYL-COA CARBOXYLASE"/>
    <property type="match status" value="1"/>
</dbReference>
<evidence type="ECO:0000256" key="4">
    <source>
        <dbReference type="ARBA" id="ARBA00023267"/>
    </source>
</evidence>
<evidence type="ECO:0000256" key="5">
    <source>
        <dbReference type="PROSITE-ProRule" id="PRU00409"/>
    </source>
</evidence>
<evidence type="ECO:0000256" key="2">
    <source>
        <dbReference type="ARBA" id="ARBA00022741"/>
    </source>
</evidence>
<dbReference type="PROSITE" id="PS50975">
    <property type="entry name" value="ATP_GRASP"/>
    <property type="match status" value="1"/>
</dbReference>
<dbReference type="Pfam" id="PF02785">
    <property type="entry name" value="Biotin_carb_C"/>
    <property type="match status" value="1"/>
</dbReference>
<evidence type="ECO:0000256" key="1">
    <source>
        <dbReference type="ARBA" id="ARBA00022598"/>
    </source>
</evidence>
<dbReference type="PROSITE" id="PS00866">
    <property type="entry name" value="CPSASE_1"/>
    <property type="match status" value="1"/>
</dbReference>
<dbReference type="FunFam" id="3.30.470.20:FF:000028">
    <property type="entry name" value="Methylcrotonoyl-CoA carboxylase subunit alpha, mitochondrial"/>
    <property type="match status" value="1"/>
</dbReference>
<dbReference type="InterPro" id="IPR005482">
    <property type="entry name" value="Biotin_COase_C"/>
</dbReference>
<dbReference type="Gene3D" id="3.30.470.20">
    <property type="entry name" value="ATP-grasp fold, B domain"/>
    <property type="match status" value="1"/>
</dbReference>
<dbReference type="GO" id="GO:0046872">
    <property type="term" value="F:metal ion binding"/>
    <property type="evidence" value="ECO:0007669"/>
    <property type="project" value="InterPro"/>
</dbReference>
<accession>A0A150Q8Y6</accession>
<proteinExistence type="predicted"/>
<dbReference type="PROSITE" id="PS50979">
    <property type="entry name" value="BC"/>
    <property type="match status" value="1"/>
</dbReference>
<feature type="domain" description="ATP-grasp" evidence="6">
    <location>
        <begin position="120"/>
        <end position="315"/>
    </location>
</feature>
<dbReference type="PANTHER" id="PTHR18866:SF33">
    <property type="entry name" value="METHYLCROTONOYL-COA CARBOXYLASE SUBUNIT ALPHA, MITOCHONDRIAL-RELATED"/>
    <property type="match status" value="1"/>
</dbReference>
<dbReference type="FunFam" id="3.30.1490.20:FF:000003">
    <property type="entry name" value="acetyl-CoA carboxylase isoform X1"/>
    <property type="match status" value="1"/>
</dbReference>
<sequence>MIRKVLIANRGEIAVRILRSLHEAGIQGVAVYSDVDRGSLHVRLADESYPIGPAPAAESYLRIDRILDVARRSGADAIHPGYGFLSENREFAEACERAGITFIGPPASAMAAMGSKPAARAKMAAAGVPIVPGGDAATAAEAQVLAERLGYPVMLKAAFGGGGKGMRLVHRPEDLPAAYERAQSEAGRAFGDATVYLEKAILRPRHVEIQVLGDREGNLVHLFERDCSIQRRHQKVVEESPCPAASPELVQRMGEVAVRGALAVGYHSAGTFEFLLAEDGSFYFLEMNTRLQVEHPITEWTTGIDLVAEMVKIAGGEPLSLSQQQIARRGASIECRIYAEDPSSGFLPSPGTLTTLRPPAGPWVRDDSGFYEGSTVPSHYDPLISKLSVWAPDRRGAIARMRRALAEYAVAGIRTNLSFHENLLAHPEFQAGRYDTGFIAEHTAELCGPTAVPPDEEASLAAALAIAAAQIDRRPALSSAPAPGAPRLSPWVLRHRAFR</sequence>
<evidence type="ECO:0000259" key="6">
    <source>
        <dbReference type="PROSITE" id="PS50975"/>
    </source>
</evidence>
<dbReference type="GO" id="GO:0016874">
    <property type="term" value="F:ligase activity"/>
    <property type="evidence" value="ECO:0007669"/>
    <property type="project" value="UniProtKB-KW"/>
</dbReference>
<dbReference type="RefSeq" id="WP_061611691.1">
    <property type="nucleotide sequence ID" value="NZ_JEMA01000911.1"/>
</dbReference>
<dbReference type="FunFam" id="3.40.50.20:FF:000010">
    <property type="entry name" value="Propionyl-CoA carboxylase subunit alpha"/>
    <property type="match status" value="1"/>
</dbReference>
<reference evidence="8 9" key="1">
    <citation type="submission" date="2014-02" db="EMBL/GenBank/DDBJ databases">
        <title>The small core and large imbalanced accessory genome model reveals a collaborative survival strategy of Sorangium cellulosum strains in nature.</title>
        <authorList>
            <person name="Han K."/>
            <person name="Peng R."/>
            <person name="Blom J."/>
            <person name="Li Y.-Z."/>
        </authorList>
    </citation>
    <scope>NUCLEOTIDE SEQUENCE [LARGE SCALE GENOMIC DNA]</scope>
    <source>
        <strain evidence="8 9">So0008-312</strain>
    </source>
</reference>
<dbReference type="Pfam" id="PF02786">
    <property type="entry name" value="CPSase_L_D2"/>
    <property type="match status" value="1"/>
</dbReference>
<dbReference type="SUPFAM" id="SSF51246">
    <property type="entry name" value="Rudiment single hybrid motif"/>
    <property type="match status" value="1"/>
</dbReference>
<dbReference type="Proteomes" id="UP000075260">
    <property type="component" value="Unassembled WGS sequence"/>
</dbReference>
<dbReference type="InterPro" id="IPR011764">
    <property type="entry name" value="Biotin_carboxylation_dom"/>
</dbReference>
<dbReference type="InterPro" id="IPR011761">
    <property type="entry name" value="ATP-grasp"/>
</dbReference>
<dbReference type="SMART" id="SM00878">
    <property type="entry name" value="Biotin_carb_C"/>
    <property type="match status" value="1"/>
</dbReference>
<dbReference type="InterPro" id="IPR005479">
    <property type="entry name" value="CPAse_ATP-bd"/>
</dbReference>
<name>A0A150Q8Y6_SORCE</name>
<keyword evidence="1" id="KW-0436">Ligase</keyword>
<protein>
    <recommendedName>
        <fullName evidence="10">Biotin carboxylase</fullName>
    </recommendedName>
</protein>
<evidence type="ECO:0000313" key="8">
    <source>
        <dbReference type="EMBL" id="KYF64445.1"/>
    </source>
</evidence>
<evidence type="ECO:0000256" key="3">
    <source>
        <dbReference type="ARBA" id="ARBA00022840"/>
    </source>
</evidence>
<dbReference type="EMBL" id="JEMA01000911">
    <property type="protein sequence ID" value="KYF64445.1"/>
    <property type="molecule type" value="Genomic_DNA"/>
</dbReference>
<evidence type="ECO:0008006" key="10">
    <source>
        <dbReference type="Google" id="ProtNLM"/>
    </source>
</evidence>
<evidence type="ECO:0000313" key="9">
    <source>
        <dbReference type="Proteomes" id="UP000075260"/>
    </source>
</evidence>
<gene>
    <name evidence="8" type="ORF">BE15_26050</name>
</gene>
<feature type="domain" description="Biotin carboxylation" evidence="7">
    <location>
        <begin position="1"/>
        <end position="444"/>
    </location>
</feature>
<dbReference type="InterPro" id="IPR050856">
    <property type="entry name" value="Biotin_carboxylase_complex"/>
</dbReference>
<keyword evidence="3 5" id="KW-0067">ATP-binding</keyword>
<comment type="caution">
    <text evidence="8">The sequence shown here is derived from an EMBL/GenBank/DDBJ whole genome shotgun (WGS) entry which is preliminary data.</text>
</comment>
<dbReference type="InterPro" id="IPR016185">
    <property type="entry name" value="PreATP-grasp_dom_sf"/>
</dbReference>